<name>A0A847D710_9LACT</name>
<dbReference type="CDD" id="cd00093">
    <property type="entry name" value="HTH_XRE"/>
    <property type="match status" value="1"/>
</dbReference>
<organism evidence="2 3">
    <name type="scientific">Trichococcus flocculiformis</name>
    <dbReference type="NCBI Taxonomy" id="82803"/>
    <lineage>
        <taxon>Bacteria</taxon>
        <taxon>Bacillati</taxon>
        <taxon>Bacillota</taxon>
        <taxon>Bacilli</taxon>
        <taxon>Lactobacillales</taxon>
        <taxon>Carnobacteriaceae</taxon>
        <taxon>Trichococcus</taxon>
    </lineage>
</organism>
<accession>A0A847D710</accession>
<dbReference type="RefSeq" id="WP_276647419.1">
    <property type="nucleotide sequence ID" value="NZ_JAAZCD010000231.1"/>
</dbReference>
<sequence>MVTLTTRTKVRGYRVMLGKTQKEMAEIFNISKQAYSAKERGESRFSNEEMVTIKKMLLPMFPGITIDEIFFSGK</sequence>
<dbReference type="GO" id="GO:0003677">
    <property type="term" value="F:DNA binding"/>
    <property type="evidence" value="ECO:0007669"/>
    <property type="project" value="InterPro"/>
</dbReference>
<evidence type="ECO:0000259" key="1">
    <source>
        <dbReference type="PROSITE" id="PS50943"/>
    </source>
</evidence>
<gene>
    <name evidence="2" type="ORF">GX662_10320</name>
</gene>
<protein>
    <submittedName>
        <fullName evidence="2">Helix-turn-helix domain-containing protein</fullName>
    </submittedName>
</protein>
<evidence type="ECO:0000313" key="2">
    <source>
        <dbReference type="EMBL" id="NLD32629.1"/>
    </source>
</evidence>
<dbReference type="Gene3D" id="1.10.260.40">
    <property type="entry name" value="lambda repressor-like DNA-binding domains"/>
    <property type="match status" value="1"/>
</dbReference>
<comment type="caution">
    <text evidence="2">The sequence shown here is derived from an EMBL/GenBank/DDBJ whole genome shotgun (WGS) entry which is preliminary data.</text>
</comment>
<proteinExistence type="predicted"/>
<feature type="domain" description="HTH cro/C1-type" evidence="1">
    <location>
        <begin position="10"/>
        <end position="69"/>
    </location>
</feature>
<dbReference type="EMBL" id="JAAZCD010000231">
    <property type="protein sequence ID" value="NLD32629.1"/>
    <property type="molecule type" value="Genomic_DNA"/>
</dbReference>
<dbReference type="SUPFAM" id="SSF47413">
    <property type="entry name" value="lambda repressor-like DNA-binding domains"/>
    <property type="match status" value="1"/>
</dbReference>
<reference evidence="2 3" key="1">
    <citation type="journal article" date="2020" name="Biotechnol. Biofuels">
        <title>New insights from the biogas microbiome by comprehensive genome-resolved metagenomics of nearly 1600 species originating from multiple anaerobic digesters.</title>
        <authorList>
            <person name="Campanaro S."/>
            <person name="Treu L."/>
            <person name="Rodriguez-R L.M."/>
            <person name="Kovalovszki A."/>
            <person name="Ziels R.M."/>
            <person name="Maus I."/>
            <person name="Zhu X."/>
            <person name="Kougias P.G."/>
            <person name="Basile A."/>
            <person name="Luo G."/>
            <person name="Schluter A."/>
            <person name="Konstantinidis K.T."/>
            <person name="Angelidaki I."/>
        </authorList>
    </citation>
    <scope>NUCLEOTIDE SEQUENCE [LARGE SCALE GENOMIC DNA]</scope>
    <source>
        <strain evidence="2">AS07pgkLD_105</strain>
    </source>
</reference>
<evidence type="ECO:0000313" key="3">
    <source>
        <dbReference type="Proteomes" id="UP000589373"/>
    </source>
</evidence>
<dbReference type="Pfam" id="PF01381">
    <property type="entry name" value="HTH_3"/>
    <property type="match status" value="1"/>
</dbReference>
<dbReference type="PROSITE" id="PS50943">
    <property type="entry name" value="HTH_CROC1"/>
    <property type="match status" value="1"/>
</dbReference>
<dbReference type="AlphaFoldDB" id="A0A847D710"/>
<dbReference type="Proteomes" id="UP000589373">
    <property type="component" value="Unassembled WGS sequence"/>
</dbReference>
<dbReference type="InterPro" id="IPR010982">
    <property type="entry name" value="Lambda_DNA-bd_dom_sf"/>
</dbReference>
<dbReference type="InterPro" id="IPR001387">
    <property type="entry name" value="Cro/C1-type_HTH"/>
</dbReference>